<organism evidence="2 3">
    <name type="scientific">Couchioplanes caeruleus subsp. caeruleus</name>
    <dbReference type="NCBI Taxonomy" id="56427"/>
    <lineage>
        <taxon>Bacteria</taxon>
        <taxon>Bacillati</taxon>
        <taxon>Actinomycetota</taxon>
        <taxon>Actinomycetes</taxon>
        <taxon>Micromonosporales</taxon>
        <taxon>Micromonosporaceae</taxon>
        <taxon>Couchioplanes</taxon>
    </lineage>
</organism>
<dbReference type="EMBL" id="MEIA01000545">
    <property type="protein sequence ID" value="OJF09819.1"/>
    <property type="molecule type" value="Genomic_DNA"/>
</dbReference>
<dbReference type="RefSeq" id="WP_071809836.1">
    <property type="nucleotide sequence ID" value="NZ_MEIA01000545.1"/>
</dbReference>
<dbReference type="PANTHER" id="PTHR35908:SF1">
    <property type="entry name" value="CONSERVED PROTEIN"/>
    <property type="match status" value="1"/>
</dbReference>
<evidence type="ECO:0000259" key="1">
    <source>
        <dbReference type="Pfam" id="PF18029"/>
    </source>
</evidence>
<dbReference type="Gene3D" id="3.10.180.10">
    <property type="entry name" value="2,3-Dihydroxybiphenyl 1,2-Dioxygenase, domain 1"/>
    <property type="match status" value="1"/>
</dbReference>
<feature type="domain" description="Glyoxalase-like" evidence="1">
    <location>
        <begin position="6"/>
        <end position="144"/>
    </location>
</feature>
<gene>
    <name evidence="2" type="ORF">BG844_35720</name>
</gene>
<reference evidence="2 3" key="1">
    <citation type="submission" date="2016-09" db="EMBL/GenBank/DDBJ databases">
        <title>Couchioplanes caeruleus draft genome sequence.</title>
        <authorList>
            <person name="Sheehan J."/>
            <person name="Caffrey P."/>
        </authorList>
    </citation>
    <scope>NUCLEOTIDE SEQUENCE [LARGE SCALE GENOMIC DNA]</scope>
    <source>
        <strain evidence="2 3">DSM 43634</strain>
    </source>
</reference>
<dbReference type="PANTHER" id="PTHR35908">
    <property type="entry name" value="HYPOTHETICAL FUSION PROTEIN"/>
    <property type="match status" value="1"/>
</dbReference>
<comment type="caution">
    <text evidence="2">The sequence shown here is derived from an EMBL/GenBank/DDBJ whole genome shotgun (WGS) entry which is preliminary data.</text>
</comment>
<dbReference type="InterPro" id="IPR041581">
    <property type="entry name" value="Glyoxalase_6"/>
</dbReference>
<dbReference type="SUPFAM" id="SSF54593">
    <property type="entry name" value="Glyoxalase/Bleomycin resistance protein/Dihydroxybiphenyl dioxygenase"/>
    <property type="match status" value="1"/>
</dbReference>
<proteinExistence type="predicted"/>
<sequence length="145" mass="16684">MAYDFQVTVDSADPHTQAEWWAETLGWQVEPQDEDFIRDMVAKGFATEDETLIFQGRLVWKTGAAIVHPEKLPSGKPRRLLFNHVPEPKTVKDRIHLDIWVGDERREQARDELVARGATFVTDGRQGPFTWCVMRDPEGNEFCIS</sequence>
<protein>
    <submittedName>
        <fullName evidence="2">Glyoxalase-like domain protein</fullName>
    </submittedName>
</protein>
<dbReference type="InterPro" id="IPR029068">
    <property type="entry name" value="Glyas_Bleomycin-R_OHBP_Dase"/>
</dbReference>
<dbReference type="Proteomes" id="UP000182486">
    <property type="component" value="Unassembled WGS sequence"/>
</dbReference>
<dbReference type="AlphaFoldDB" id="A0A1K0GKV0"/>
<accession>A0A1K0GKV0</accession>
<keyword evidence="3" id="KW-1185">Reference proteome</keyword>
<dbReference type="Pfam" id="PF18029">
    <property type="entry name" value="Glyoxalase_6"/>
    <property type="match status" value="1"/>
</dbReference>
<evidence type="ECO:0000313" key="3">
    <source>
        <dbReference type="Proteomes" id="UP000182486"/>
    </source>
</evidence>
<evidence type="ECO:0000313" key="2">
    <source>
        <dbReference type="EMBL" id="OJF09819.1"/>
    </source>
</evidence>
<name>A0A1K0GKV0_9ACTN</name>